<dbReference type="AlphaFoldDB" id="A0A6J8FFL7"/>
<evidence type="ECO:0000256" key="1">
    <source>
        <dbReference type="SAM" id="MobiDB-lite"/>
    </source>
</evidence>
<organism evidence="2 3">
    <name type="scientific">Leishmania donovani</name>
    <dbReference type="NCBI Taxonomy" id="5661"/>
    <lineage>
        <taxon>Eukaryota</taxon>
        <taxon>Discoba</taxon>
        <taxon>Euglenozoa</taxon>
        <taxon>Kinetoplastea</taxon>
        <taxon>Metakinetoplastina</taxon>
        <taxon>Trypanosomatida</taxon>
        <taxon>Trypanosomatidae</taxon>
        <taxon>Leishmaniinae</taxon>
        <taxon>Leishmania</taxon>
    </lineage>
</organism>
<dbReference type="Proteomes" id="UP000601710">
    <property type="component" value="Chromosome 24"/>
</dbReference>
<sequence>MMWWSRGSEGDKASSVPANAQTTQDVLASIFTPANRALAPPSASVDGSDVRSAASSSSVVHTASAKARSSAAPPEGTAPAILGSRHEGVDASESPTTWWTSLGKWRSSTPLPRSVDASAPKSALSSTTISTSPMRASEIADKAAVGAATAMDAVSWQTLPDCPLAGYKLTCQGLVDRLTKPPRTLTATELRSLIKELTAVEQQAKYNVDRQFSSHIGSRGLHGLELLINPGLWFTSIYLMTWKTARLYHNALPQNSVLFTRLLALMRLRMPVEQRELVAQRHQRLMRATNARVSLSFLSGVALFALAWVSQPPANVMEEASDVQIAKELIGYQRHLEASLKWCWYVYYHHPAYSSASGGNDKRSSR</sequence>
<dbReference type="VEuPathDB" id="TriTrypDB:LDHU3_24.2470"/>
<dbReference type="VEuPathDB" id="TriTrypDB:LdBPK_242020.1"/>
<evidence type="ECO:0000313" key="2">
    <source>
        <dbReference type="EMBL" id="CAC5430531.1"/>
    </source>
</evidence>
<dbReference type="VEuPathDB" id="TriTrypDB:LdCL_240025900"/>
<evidence type="ECO:0000313" key="3">
    <source>
        <dbReference type="Proteomes" id="UP000601710"/>
    </source>
</evidence>
<feature type="region of interest" description="Disordered" evidence="1">
    <location>
        <begin position="64"/>
        <end position="130"/>
    </location>
</feature>
<feature type="compositionally biased region" description="Polar residues" evidence="1">
    <location>
        <begin position="93"/>
        <end position="111"/>
    </location>
</feature>
<proteinExistence type="predicted"/>
<accession>A0A6J8FFL7</accession>
<gene>
    <name evidence="2" type="ORF">LDHU3_24.2470</name>
</gene>
<feature type="region of interest" description="Disordered" evidence="1">
    <location>
        <begin position="1"/>
        <end position="20"/>
    </location>
</feature>
<reference evidence="2" key="1">
    <citation type="submission" date="2020-06" db="EMBL/GenBank/DDBJ databases">
        <authorList>
            <person name="Camacho E."/>
            <person name="Gonzalez-de la Fuente S."/>
            <person name="Rastrojo A."/>
            <person name="Peiro-Pastor R."/>
            <person name="Solana JC."/>
            <person name="Tabera L."/>
            <person name="Gamarro F."/>
            <person name="Carrasco-Ramiro F."/>
            <person name="Requena JM."/>
            <person name="Aguado B."/>
        </authorList>
    </citation>
    <scope>NUCLEOTIDE SEQUENCE</scope>
</reference>
<dbReference type="EMBL" id="LR812644">
    <property type="protein sequence ID" value="CAC5430531.1"/>
    <property type="molecule type" value="Genomic_DNA"/>
</dbReference>
<protein>
    <submittedName>
        <fullName evidence="2">Hypothetical_protein_conserved</fullName>
    </submittedName>
</protein>
<name>A0A6J8FFL7_LEIDO</name>